<name>A0ABV0KSB8_9CYAN</name>
<evidence type="ECO:0000313" key="1">
    <source>
        <dbReference type="EMBL" id="MEP1062133.1"/>
    </source>
</evidence>
<dbReference type="Proteomes" id="UP001476950">
    <property type="component" value="Unassembled WGS sequence"/>
</dbReference>
<reference evidence="1 2" key="1">
    <citation type="submission" date="2022-04" db="EMBL/GenBank/DDBJ databases">
        <title>Positive selection, recombination, and allopatry shape intraspecific diversity of widespread and dominant cyanobacteria.</title>
        <authorList>
            <person name="Wei J."/>
            <person name="Shu W."/>
            <person name="Hu C."/>
        </authorList>
    </citation>
    <scope>NUCLEOTIDE SEQUENCE [LARGE SCALE GENOMIC DNA]</scope>
    <source>
        <strain evidence="1 2">AS-A4</strain>
    </source>
</reference>
<sequence length="150" mass="15824">MIEYAELMGMSQEDVQASGVTLAQMQAEVAKRRTGTSVVTGMGKAGATAPVPWVTIGSYVKVALESVGNAAALAIRDDGITVTVDPNCTIEIHALRTAPSQQLTLQANLLRGGEAVAVDFNQDYTALSCVCAAWVIEPGIRQAIKQMETE</sequence>
<keyword evidence="2" id="KW-1185">Reference proteome</keyword>
<dbReference type="EMBL" id="JAMPLM010000054">
    <property type="protein sequence ID" value="MEP1062133.1"/>
    <property type="molecule type" value="Genomic_DNA"/>
</dbReference>
<evidence type="ECO:0000313" key="2">
    <source>
        <dbReference type="Proteomes" id="UP001476950"/>
    </source>
</evidence>
<dbReference type="RefSeq" id="WP_206756104.1">
    <property type="nucleotide sequence ID" value="NZ_JAMPLM010000054.1"/>
</dbReference>
<accession>A0ABV0KSB8</accession>
<comment type="caution">
    <text evidence="1">The sequence shown here is derived from an EMBL/GenBank/DDBJ whole genome shotgun (WGS) entry which is preliminary data.</text>
</comment>
<protein>
    <submittedName>
        <fullName evidence="1">Uncharacterized protein</fullName>
    </submittedName>
</protein>
<organism evidence="1 2">
    <name type="scientific">Stenomitos frigidus AS-A4</name>
    <dbReference type="NCBI Taxonomy" id="2933935"/>
    <lineage>
        <taxon>Bacteria</taxon>
        <taxon>Bacillati</taxon>
        <taxon>Cyanobacteriota</taxon>
        <taxon>Cyanophyceae</taxon>
        <taxon>Leptolyngbyales</taxon>
        <taxon>Leptolyngbyaceae</taxon>
        <taxon>Stenomitos</taxon>
    </lineage>
</organism>
<proteinExistence type="predicted"/>
<gene>
    <name evidence="1" type="ORF">NDI38_27535</name>
</gene>